<proteinExistence type="predicted"/>
<evidence type="ECO:0000313" key="5">
    <source>
        <dbReference type="EMBL" id="PTU33248.1"/>
    </source>
</evidence>
<sequence>MPWRLVRQIALPIVIGTLCLGLALLSLRTQASLAKHISSQSEDYFYDRPLGATAVSIAAHASSGAGAAYQATYAASFTDAQNNTATWIGSLHAVFIDSIGNLREDGNGDGVLQDSDYSVDPAVRIFFDETDHQQKIARFKFKVYPSANTSAATEIKPLADLHTLWDAGKRLSDLSDVTTQRNYSAKADTGRHIFTYLDLNGDGAADSDEVKDFAPKNFGAGSFGILNVPDAVSANALVNYVRGDESNNTKLGMRNRTLDYNNDGATEVMRLGDIVNSSPTEVGTPAEAFDLLYNDKSYGKFRSKYSQRRNMVYVGANDGMIHAFNAGFYNSQTQSYELQGSKSETQHPLGSEIWAYIPYNLLPHLYWLQSKNYDHVWYMDAKPRVFDARIFSDDETHPGGWGTVMAIGMRFGGAPISLNVRANAKGFSNFTSKGAPITALTQRSAYVLMDITDPEQQPTLIAELTDPTDNMGFTTSYPTVAAFRSNGSEDDQWYLIFGSGPEPSTSKNSFTATTKRSAKLYVYDLSRKEFVTSGKDTYLYDLGTQQQTGAPNSFVGDPVTVDWNLDFSADALYFGTVGGTESKPSGKLFKLDFNSSKAGASKSPSDWSAPALLLNPGNPIVASPSITRNEQGDHWVMTGTGRYFSEADKSSSKVQSLFAVIDTLPEVTPSFNKLVDVSDAKVMSTGEIQGINGATTHSALANLTAASKGWKRSLKQSKDGTAERVITRSSLLGDTLFVSSFVPCLAPCMTEAKSYLYCLNYKTGTASFDSAACGSPEEKGDATSSSSTADPVSLGTGMSAAPSLHLNGAERKPSNELSVITQTSTGGITQFQIKPGSKTRNGEIDWLEANK</sequence>
<dbReference type="Proteomes" id="UP000244248">
    <property type="component" value="Unassembled WGS sequence"/>
</dbReference>
<name>A0A2T5ML17_9GAMM</name>
<evidence type="ECO:0000313" key="6">
    <source>
        <dbReference type="Proteomes" id="UP000244248"/>
    </source>
</evidence>
<feature type="compositionally biased region" description="Polar residues" evidence="3">
    <location>
        <begin position="815"/>
        <end position="832"/>
    </location>
</feature>
<accession>A0A2T5ML17</accession>
<comment type="caution">
    <text evidence="5">The sequence shown here is derived from an EMBL/GenBank/DDBJ whole genome shotgun (WGS) entry which is preliminary data.</text>
</comment>
<reference evidence="5 6" key="1">
    <citation type="submission" date="2018-04" db="EMBL/GenBank/DDBJ databases">
        <title>Novel species isolated from glacier.</title>
        <authorList>
            <person name="Liu Q."/>
            <person name="Xin Y.-H."/>
        </authorList>
    </citation>
    <scope>NUCLEOTIDE SEQUENCE [LARGE SCALE GENOMIC DNA]</scope>
    <source>
        <strain evidence="5 6">GT1R17</strain>
    </source>
</reference>
<feature type="region of interest" description="Disordered" evidence="3">
    <location>
        <begin position="772"/>
        <end position="851"/>
    </location>
</feature>
<feature type="compositionally biased region" description="Basic and acidic residues" evidence="3">
    <location>
        <begin position="840"/>
        <end position="851"/>
    </location>
</feature>
<keyword evidence="2" id="KW-0106">Calcium</keyword>
<dbReference type="OrthoDB" id="7156875at2"/>
<evidence type="ECO:0000256" key="3">
    <source>
        <dbReference type="SAM" id="MobiDB-lite"/>
    </source>
</evidence>
<dbReference type="GO" id="GO:0046872">
    <property type="term" value="F:metal ion binding"/>
    <property type="evidence" value="ECO:0007669"/>
    <property type="project" value="UniProtKB-KW"/>
</dbReference>
<dbReference type="InterPro" id="IPR008707">
    <property type="entry name" value="B-propeller_PilY1"/>
</dbReference>
<dbReference type="RefSeq" id="WP_107938955.1">
    <property type="nucleotide sequence ID" value="NZ_QANS01000001.1"/>
</dbReference>
<keyword evidence="1" id="KW-0479">Metal-binding</keyword>
<organism evidence="5 6">
    <name type="scientific">Stenotrophobium rhamnosiphilum</name>
    <dbReference type="NCBI Taxonomy" id="2029166"/>
    <lineage>
        <taxon>Bacteria</taxon>
        <taxon>Pseudomonadati</taxon>
        <taxon>Pseudomonadota</taxon>
        <taxon>Gammaproteobacteria</taxon>
        <taxon>Nevskiales</taxon>
        <taxon>Nevskiaceae</taxon>
        <taxon>Stenotrophobium</taxon>
    </lineage>
</organism>
<dbReference type="EMBL" id="QANS01000001">
    <property type="protein sequence ID" value="PTU33248.1"/>
    <property type="molecule type" value="Genomic_DNA"/>
</dbReference>
<keyword evidence="6" id="KW-1185">Reference proteome</keyword>
<evidence type="ECO:0000256" key="1">
    <source>
        <dbReference type="ARBA" id="ARBA00022723"/>
    </source>
</evidence>
<evidence type="ECO:0000256" key="2">
    <source>
        <dbReference type="ARBA" id="ARBA00022837"/>
    </source>
</evidence>
<feature type="domain" description="PilY1 beta-propeller" evidence="4">
    <location>
        <begin position="271"/>
        <end position="663"/>
    </location>
</feature>
<dbReference type="AlphaFoldDB" id="A0A2T5ML17"/>
<dbReference type="Pfam" id="PF05567">
    <property type="entry name" value="T4P_PilY1"/>
    <property type="match status" value="1"/>
</dbReference>
<protein>
    <recommendedName>
        <fullName evidence="4">PilY1 beta-propeller domain-containing protein</fullName>
    </recommendedName>
</protein>
<gene>
    <name evidence="5" type="ORF">CJD38_03855</name>
</gene>
<evidence type="ECO:0000259" key="4">
    <source>
        <dbReference type="Pfam" id="PF05567"/>
    </source>
</evidence>